<dbReference type="Proteomes" id="UP001221189">
    <property type="component" value="Unassembled WGS sequence"/>
</dbReference>
<gene>
    <name evidence="1" type="ORF">PRZ03_02790</name>
</gene>
<reference evidence="1 2" key="1">
    <citation type="submission" date="2022-10" db="EMBL/GenBank/DDBJ databases">
        <title>Paucibacter sp. hw1 Genome sequencing.</title>
        <authorList>
            <person name="Park S."/>
        </authorList>
    </citation>
    <scope>NUCLEOTIDE SEQUENCE [LARGE SCALE GENOMIC DNA]</scope>
    <source>
        <strain evidence="2">hw1</strain>
    </source>
</reference>
<evidence type="ECO:0000313" key="2">
    <source>
        <dbReference type="Proteomes" id="UP001221189"/>
    </source>
</evidence>
<dbReference type="RefSeq" id="WP_273598916.1">
    <property type="nucleotide sequence ID" value="NZ_JAQQXT010000001.1"/>
</dbReference>
<protein>
    <submittedName>
        <fullName evidence="1">DUF2946 domain-containing protein</fullName>
    </submittedName>
</protein>
<proteinExistence type="predicted"/>
<accession>A0ABT5K9N4</accession>
<keyword evidence="2" id="KW-1185">Reference proteome</keyword>
<dbReference type="EMBL" id="JAQQXT010000001">
    <property type="protein sequence ID" value="MDC8770485.1"/>
    <property type="molecule type" value="Genomic_DNA"/>
</dbReference>
<dbReference type="Pfam" id="PF11162">
    <property type="entry name" value="DUF2946"/>
    <property type="match status" value="1"/>
</dbReference>
<comment type="caution">
    <text evidence="1">The sequence shown here is derived from an EMBL/GenBank/DDBJ whole genome shotgun (WGS) entry which is preliminary data.</text>
</comment>
<name>A0ABT5K9N4_9BURK</name>
<sequence length="138" mass="14659">MQALFPRPSITSRWLVALTFLLAALMPALSQALAHARGDVVAWSQVCRSSVVSPRASSSVLAAQADQQDSQQSVHGLFANCPYCALHTQDLAPPPAALASTVLLLPLSFDMPERFYSAPNSAHAWAPAQSRAPPVLLA</sequence>
<dbReference type="InterPro" id="IPR021333">
    <property type="entry name" value="DUF2946"/>
</dbReference>
<organism evidence="1 2">
    <name type="scientific">Roseateles albus</name>
    <dbReference type="NCBI Taxonomy" id="2987525"/>
    <lineage>
        <taxon>Bacteria</taxon>
        <taxon>Pseudomonadati</taxon>
        <taxon>Pseudomonadota</taxon>
        <taxon>Betaproteobacteria</taxon>
        <taxon>Burkholderiales</taxon>
        <taxon>Sphaerotilaceae</taxon>
        <taxon>Roseateles</taxon>
    </lineage>
</organism>
<evidence type="ECO:0000313" key="1">
    <source>
        <dbReference type="EMBL" id="MDC8770485.1"/>
    </source>
</evidence>